<evidence type="ECO:0008006" key="2">
    <source>
        <dbReference type="Google" id="ProtNLM"/>
    </source>
</evidence>
<accession>A0A382MHE1</accession>
<reference evidence="1" key="1">
    <citation type="submission" date="2018-05" db="EMBL/GenBank/DDBJ databases">
        <authorList>
            <person name="Lanie J.A."/>
            <person name="Ng W.-L."/>
            <person name="Kazmierczak K.M."/>
            <person name="Andrzejewski T.M."/>
            <person name="Davidsen T.M."/>
            <person name="Wayne K.J."/>
            <person name="Tettelin H."/>
            <person name="Glass J.I."/>
            <person name="Rusch D."/>
            <person name="Podicherti R."/>
            <person name="Tsui H.-C.T."/>
            <person name="Winkler M.E."/>
        </authorList>
    </citation>
    <scope>NUCLEOTIDE SEQUENCE</scope>
</reference>
<sequence length="68" mass="7355">ILPDTGDGVSPMKGRETGSTWQLLTGRAIDGELAGMVLTRLASFYSFWFAWSDFHPKTELYEAGGSAG</sequence>
<feature type="non-terminal residue" evidence="1">
    <location>
        <position position="1"/>
    </location>
</feature>
<dbReference type="EMBL" id="UINC01093556">
    <property type="protein sequence ID" value="SVC48060.1"/>
    <property type="molecule type" value="Genomic_DNA"/>
</dbReference>
<evidence type="ECO:0000313" key="1">
    <source>
        <dbReference type="EMBL" id="SVC48060.1"/>
    </source>
</evidence>
<proteinExistence type="predicted"/>
<dbReference type="InterPro" id="IPR021516">
    <property type="entry name" value="DUF3179"/>
</dbReference>
<dbReference type="Pfam" id="PF11376">
    <property type="entry name" value="DUF3179"/>
    <property type="match status" value="1"/>
</dbReference>
<protein>
    <recommendedName>
        <fullName evidence="2">DUF3179 domain-containing protein</fullName>
    </recommendedName>
</protein>
<name>A0A382MHE1_9ZZZZ</name>
<dbReference type="AlphaFoldDB" id="A0A382MHE1"/>
<gene>
    <name evidence="1" type="ORF">METZ01_LOCUS300914</name>
</gene>
<organism evidence="1">
    <name type="scientific">marine metagenome</name>
    <dbReference type="NCBI Taxonomy" id="408172"/>
    <lineage>
        <taxon>unclassified sequences</taxon>
        <taxon>metagenomes</taxon>
        <taxon>ecological metagenomes</taxon>
    </lineage>
</organism>